<proteinExistence type="predicted"/>
<accession>A0A1I3E240</accession>
<sequence>MATFISKFDFGDIVYLVTDPDQLKYIVCEIEFKPGSVVYVVSSGKETYTAYEFELSRERDMVEKLS</sequence>
<organism evidence="1 2">
    <name type="scientific">Parapedobacter indicus</name>
    <dbReference type="NCBI Taxonomy" id="1477437"/>
    <lineage>
        <taxon>Bacteria</taxon>
        <taxon>Pseudomonadati</taxon>
        <taxon>Bacteroidota</taxon>
        <taxon>Sphingobacteriia</taxon>
        <taxon>Sphingobacteriales</taxon>
        <taxon>Sphingobacteriaceae</taxon>
        <taxon>Parapedobacter</taxon>
    </lineage>
</organism>
<dbReference type="AlphaFoldDB" id="A0A1I3E240"/>
<reference evidence="1 2" key="1">
    <citation type="submission" date="2016-10" db="EMBL/GenBank/DDBJ databases">
        <authorList>
            <person name="de Groot N.N."/>
        </authorList>
    </citation>
    <scope>NUCLEOTIDE SEQUENCE [LARGE SCALE GENOMIC DNA]</scope>
    <source>
        <strain evidence="1 2">RK1</strain>
    </source>
</reference>
<keyword evidence="2" id="KW-1185">Reference proteome</keyword>
<evidence type="ECO:0000313" key="1">
    <source>
        <dbReference type="EMBL" id="SFH93037.1"/>
    </source>
</evidence>
<dbReference type="OrthoDB" id="797696at2"/>
<dbReference type="STRING" id="1477437.SAMN05444682_101732"/>
<dbReference type="EMBL" id="FOQO01000001">
    <property type="protein sequence ID" value="SFH93037.1"/>
    <property type="molecule type" value="Genomic_DNA"/>
</dbReference>
<gene>
    <name evidence="1" type="ORF">SAMN05444682_101732</name>
</gene>
<name>A0A1I3E240_9SPHI</name>
<dbReference type="RefSeq" id="WP_090624272.1">
    <property type="nucleotide sequence ID" value="NZ_FOQO01000001.1"/>
</dbReference>
<protein>
    <submittedName>
        <fullName evidence="1">Uncharacterized protein</fullName>
    </submittedName>
</protein>
<dbReference type="Proteomes" id="UP000198670">
    <property type="component" value="Unassembled WGS sequence"/>
</dbReference>
<evidence type="ECO:0000313" key="2">
    <source>
        <dbReference type="Proteomes" id="UP000198670"/>
    </source>
</evidence>